<reference evidence="9 10" key="1">
    <citation type="submission" date="2018-11" db="EMBL/GenBank/DDBJ databases">
        <authorList>
            <consortium name="Pathogen Informatics"/>
        </authorList>
    </citation>
    <scope>NUCLEOTIDE SEQUENCE [LARGE SCALE GENOMIC DNA]</scope>
</reference>
<keyword evidence="10" id="KW-1185">Reference proteome</keyword>
<protein>
    <recommendedName>
        <fullName evidence="2 6">peptidylprolyl isomerase</fullName>
        <ecNumber evidence="2 6">5.2.1.8</ecNumber>
    </recommendedName>
</protein>
<feature type="domain" description="PPIase FKBP-type" evidence="8">
    <location>
        <begin position="27"/>
        <end position="121"/>
    </location>
</feature>
<comment type="catalytic activity">
    <reaction evidence="1 6">
        <text>[protein]-peptidylproline (omega=180) = [protein]-peptidylproline (omega=0)</text>
        <dbReference type="Rhea" id="RHEA:16237"/>
        <dbReference type="Rhea" id="RHEA-COMP:10747"/>
        <dbReference type="Rhea" id="RHEA-COMP:10748"/>
        <dbReference type="ChEBI" id="CHEBI:83833"/>
        <dbReference type="ChEBI" id="CHEBI:83834"/>
        <dbReference type="EC" id="5.2.1.8"/>
    </reaction>
</comment>
<gene>
    <name evidence="9" type="ORF">SVUK_LOCUS12996</name>
</gene>
<keyword evidence="5 6" id="KW-0413">Isomerase</keyword>
<dbReference type="PANTHER" id="PTHR46046:SF5">
    <property type="entry name" value="PEPTIDYLPROLYL ISOMERASE"/>
    <property type="match status" value="1"/>
</dbReference>
<dbReference type="InterPro" id="IPR046357">
    <property type="entry name" value="PPIase_dom_sf"/>
</dbReference>
<dbReference type="Pfam" id="PF00254">
    <property type="entry name" value="FKBP_C"/>
    <property type="match status" value="2"/>
</dbReference>
<evidence type="ECO:0000256" key="2">
    <source>
        <dbReference type="ARBA" id="ARBA00013194"/>
    </source>
</evidence>
<dbReference type="PANTHER" id="PTHR46046">
    <property type="entry name" value="PEPTIDYLPROLYL ISOMERASE"/>
    <property type="match status" value="1"/>
</dbReference>
<evidence type="ECO:0000313" key="10">
    <source>
        <dbReference type="Proteomes" id="UP000270094"/>
    </source>
</evidence>
<feature type="chain" id="PRO_5018052338" description="peptidylprolyl isomerase" evidence="7">
    <location>
        <begin position="19"/>
        <end position="257"/>
    </location>
</feature>
<sequence length="257" mass="28899">MFNSWMILLLILVAGAVAASDRTWTTDEGVKIEIIKKIPGDHEICRSVIFYQNLHLDSNYTFVLGRGEVIRGMDIAMEGMCVGEQRKVTIPPEEGFDDTSNMDGVDGAEPLNYFVELKSLFRPNPGDKWITDEGVHISQEKLFSVQVTHEIDESECIKAEKGDTLHQHYTLHLEDGTFIDSSWNRNKPFVFKLHTGQVIPGMDIAMDGMCEGERRKVIIPSELAYGEKGRPPGIPGNAPLHFEIVLEKIVKAEKEEL</sequence>
<evidence type="ECO:0000313" key="9">
    <source>
        <dbReference type="EMBL" id="VDM77998.1"/>
    </source>
</evidence>
<proteinExistence type="predicted"/>
<evidence type="ECO:0000256" key="7">
    <source>
        <dbReference type="SAM" id="SignalP"/>
    </source>
</evidence>
<dbReference type="InterPro" id="IPR001179">
    <property type="entry name" value="PPIase_FKBP_dom"/>
</dbReference>
<dbReference type="InterPro" id="IPR051989">
    <property type="entry name" value="FKBP-like_isomerase"/>
</dbReference>
<feature type="domain" description="PPIase FKBP-type" evidence="8">
    <location>
        <begin position="162"/>
        <end position="250"/>
    </location>
</feature>
<evidence type="ECO:0000259" key="8">
    <source>
        <dbReference type="PROSITE" id="PS50059"/>
    </source>
</evidence>
<dbReference type="SUPFAM" id="SSF54534">
    <property type="entry name" value="FKBP-like"/>
    <property type="match status" value="2"/>
</dbReference>
<evidence type="ECO:0000256" key="5">
    <source>
        <dbReference type="ARBA" id="ARBA00023235"/>
    </source>
</evidence>
<dbReference type="Gene3D" id="3.10.50.40">
    <property type="match status" value="2"/>
</dbReference>
<evidence type="ECO:0000256" key="3">
    <source>
        <dbReference type="ARBA" id="ARBA00022737"/>
    </source>
</evidence>
<evidence type="ECO:0000256" key="1">
    <source>
        <dbReference type="ARBA" id="ARBA00000971"/>
    </source>
</evidence>
<keyword evidence="3" id="KW-0677">Repeat</keyword>
<dbReference type="GO" id="GO:0005783">
    <property type="term" value="C:endoplasmic reticulum"/>
    <property type="evidence" value="ECO:0007669"/>
    <property type="project" value="TreeGrafter"/>
</dbReference>
<dbReference type="Proteomes" id="UP000270094">
    <property type="component" value="Unassembled WGS sequence"/>
</dbReference>
<evidence type="ECO:0000256" key="4">
    <source>
        <dbReference type="ARBA" id="ARBA00023110"/>
    </source>
</evidence>
<keyword evidence="7" id="KW-0732">Signal</keyword>
<dbReference type="AlphaFoldDB" id="A0A3P7LFI5"/>
<organism evidence="9 10">
    <name type="scientific">Strongylus vulgaris</name>
    <name type="common">Blood worm</name>
    <dbReference type="NCBI Taxonomy" id="40348"/>
    <lineage>
        <taxon>Eukaryota</taxon>
        <taxon>Metazoa</taxon>
        <taxon>Ecdysozoa</taxon>
        <taxon>Nematoda</taxon>
        <taxon>Chromadorea</taxon>
        <taxon>Rhabditida</taxon>
        <taxon>Rhabditina</taxon>
        <taxon>Rhabditomorpha</taxon>
        <taxon>Strongyloidea</taxon>
        <taxon>Strongylidae</taxon>
        <taxon>Strongylus</taxon>
    </lineage>
</organism>
<feature type="signal peptide" evidence="7">
    <location>
        <begin position="1"/>
        <end position="18"/>
    </location>
</feature>
<dbReference type="FunFam" id="3.10.50.40:FF:000006">
    <property type="entry name" value="Peptidyl-prolyl cis-trans isomerase"/>
    <property type="match status" value="1"/>
</dbReference>
<accession>A0A3P7LFI5</accession>
<keyword evidence="4 6" id="KW-0697">Rotamase</keyword>
<dbReference type="OrthoDB" id="77911at2759"/>
<dbReference type="EMBL" id="UYYB01100667">
    <property type="protein sequence ID" value="VDM77998.1"/>
    <property type="molecule type" value="Genomic_DNA"/>
</dbReference>
<dbReference type="EC" id="5.2.1.8" evidence="2 6"/>
<evidence type="ECO:0000256" key="6">
    <source>
        <dbReference type="PROSITE-ProRule" id="PRU00277"/>
    </source>
</evidence>
<dbReference type="PROSITE" id="PS50059">
    <property type="entry name" value="FKBP_PPIASE"/>
    <property type="match status" value="2"/>
</dbReference>
<name>A0A3P7LFI5_STRVU</name>
<dbReference type="GO" id="GO:0003755">
    <property type="term" value="F:peptidyl-prolyl cis-trans isomerase activity"/>
    <property type="evidence" value="ECO:0007669"/>
    <property type="project" value="UniProtKB-KW"/>
</dbReference>